<reference evidence="2" key="1">
    <citation type="submission" date="2015-06" db="EMBL/GenBank/DDBJ databases">
        <authorList>
            <person name="Joergensen T."/>
        </authorList>
    </citation>
    <scope>NUCLEOTIDE SEQUENCE</scope>
    <source>
        <strain evidence="2">RGFK0805</strain>
    </source>
</reference>
<feature type="transmembrane region" description="Helical" evidence="1">
    <location>
        <begin position="156"/>
        <end position="177"/>
    </location>
</feature>
<reference evidence="2" key="2">
    <citation type="submission" date="2015-07" db="EMBL/GenBank/DDBJ databases">
        <title>Plasmids, circular viruses and viroids from rat gut.</title>
        <authorList>
            <person name="Jorgensen T.J."/>
            <person name="Hansen M.A."/>
            <person name="Xu Z."/>
            <person name="Tabak M.A."/>
            <person name="Sorensen S.J."/>
            <person name="Hansen L.H."/>
        </authorList>
    </citation>
    <scope>NUCLEOTIDE SEQUENCE</scope>
    <source>
        <strain evidence="2">RGFK0805</strain>
    </source>
</reference>
<evidence type="ECO:0000256" key="1">
    <source>
        <dbReference type="SAM" id="Phobius"/>
    </source>
</evidence>
<organism evidence="2">
    <name type="scientific">uncultured prokaryote</name>
    <dbReference type="NCBI Taxonomy" id="198431"/>
    <lineage>
        <taxon>unclassified sequences</taxon>
        <taxon>environmental samples</taxon>
    </lineage>
</organism>
<feature type="transmembrane region" description="Helical" evidence="1">
    <location>
        <begin position="20"/>
        <end position="45"/>
    </location>
</feature>
<keyword evidence="1" id="KW-0812">Transmembrane</keyword>
<evidence type="ECO:0000313" key="2">
    <source>
        <dbReference type="EMBL" id="CRY95878.1"/>
    </source>
</evidence>
<dbReference type="EMBL" id="LN853413">
    <property type="protein sequence ID" value="CRY95878.1"/>
    <property type="molecule type" value="Genomic_DNA"/>
</dbReference>
<keyword evidence="1" id="KW-0472">Membrane</keyword>
<sequence length="249" mass="28570">MTEKTKKILFNHFFLMNDSIHFAFNIELSLTVAVVTSFILGFLLVLIKVPMTEYSKKLAKSKNTIAICFLICSVLFGYTLSHAGMEDYSRFSSMMLLTINAFVSAAMSFSLMYLLDESYIDSDKFYLNVGTVAIIGTLFINSFWWETGLAKTIVQIASIVLFIIQCIIHIIIFDKVYAKSKMTLEQYYDEEEDHKIRWVRFDYIIMMLTQMFILVYLLIPSGLMKIYAAFQSSFPSFQLCGAYGCCKGI</sequence>
<name>A0A0H5Q1Y0_9ZZZZ</name>
<protein>
    <submittedName>
        <fullName evidence="2">Uncharacterized protein</fullName>
    </submittedName>
</protein>
<accession>A0A0H5Q1Y0</accession>
<keyword evidence="1" id="KW-1133">Transmembrane helix</keyword>
<feature type="transmembrane region" description="Helical" evidence="1">
    <location>
        <begin position="65"/>
        <end position="85"/>
    </location>
</feature>
<proteinExistence type="predicted"/>
<feature type="transmembrane region" description="Helical" evidence="1">
    <location>
        <begin position="91"/>
        <end position="113"/>
    </location>
</feature>
<dbReference type="AlphaFoldDB" id="A0A0H5Q1Y0"/>
<feature type="transmembrane region" description="Helical" evidence="1">
    <location>
        <begin position="125"/>
        <end position="144"/>
    </location>
</feature>